<accession>A0AB39KVW9</accession>
<dbReference type="RefSeq" id="WP_369061136.1">
    <property type="nucleotide sequence ID" value="NZ_CP158375.1"/>
</dbReference>
<dbReference type="AlphaFoldDB" id="A0AB39KVW9"/>
<evidence type="ECO:0008006" key="3">
    <source>
        <dbReference type="Google" id="ProtNLM"/>
    </source>
</evidence>
<feature type="transmembrane region" description="Helical" evidence="1">
    <location>
        <begin position="56"/>
        <end position="76"/>
    </location>
</feature>
<keyword evidence="1" id="KW-0812">Transmembrane</keyword>
<organism evidence="2">
    <name type="scientific">Caulobacter sp. 73W</name>
    <dbReference type="NCBI Taxonomy" id="3161137"/>
    <lineage>
        <taxon>Bacteria</taxon>
        <taxon>Pseudomonadati</taxon>
        <taxon>Pseudomonadota</taxon>
        <taxon>Alphaproteobacteria</taxon>
        <taxon>Caulobacterales</taxon>
        <taxon>Caulobacteraceae</taxon>
        <taxon>Caulobacter</taxon>
    </lineage>
</organism>
<reference evidence="2" key="1">
    <citation type="submission" date="2024-06" db="EMBL/GenBank/DDBJ databases">
        <title>Caulobacter inopinatus, sp. nov.</title>
        <authorList>
            <person name="Donachie S.P."/>
        </authorList>
    </citation>
    <scope>NUCLEOTIDE SEQUENCE</scope>
    <source>
        <strain evidence="2">73W</strain>
    </source>
</reference>
<evidence type="ECO:0000313" key="2">
    <source>
        <dbReference type="EMBL" id="XDO97732.1"/>
    </source>
</evidence>
<proteinExistence type="predicted"/>
<keyword evidence="1" id="KW-0472">Membrane</keyword>
<dbReference type="EMBL" id="CP158375">
    <property type="protein sequence ID" value="XDO97732.1"/>
    <property type="molecule type" value="Genomic_DNA"/>
</dbReference>
<name>A0AB39KVW9_9CAUL</name>
<protein>
    <recommendedName>
        <fullName evidence="3">Sugar transporter</fullName>
    </recommendedName>
</protein>
<feature type="transmembrane region" description="Helical" evidence="1">
    <location>
        <begin position="88"/>
        <end position="109"/>
    </location>
</feature>
<sequence length="149" mass="16103">MTEATMGAERAKAPWHLWVVGVLSLCWNAFGGFDYIMTQIGDDQYLAALTAEQRAYVAGLPVVMAAAWAVGVWAAVAGSALLLVRSRWAFHAFALSLAGIVVNILYGNLVLHVSEVMGPSALYMNAVIAVVGAFLTWYARFLVKRGVLR</sequence>
<feature type="transmembrane region" description="Helical" evidence="1">
    <location>
        <begin position="121"/>
        <end position="143"/>
    </location>
</feature>
<evidence type="ECO:0000256" key="1">
    <source>
        <dbReference type="SAM" id="Phobius"/>
    </source>
</evidence>
<keyword evidence="1" id="KW-1133">Transmembrane helix</keyword>
<feature type="transmembrane region" description="Helical" evidence="1">
    <location>
        <begin position="15"/>
        <end position="36"/>
    </location>
</feature>
<gene>
    <name evidence="2" type="ORF">ABOZ73_04755</name>
</gene>